<reference evidence="1 2" key="1">
    <citation type="submission" date="2018-09" db="EMBL/GenBank/DDBJ databases">
        <title>Metagenome Assembled Genomes from an Advanced Water Purification Facility.</title>
        <authorList>
            <person name="Stamps B.W."/>
            <person name="Spear J.R."/>
        </authorList>
    </citation>
    <scope>NUCLEOTIDE SEQUENCE [LARGE SCALE GENOMIC DNA]</scope>
    <source>
        <strain evidence="1">Bin_63_2</strain>
    </source>
</reference>
<evidence type="ECO:0000313" key="2">
    <source>
        <dbReference type="Proteomes" id="UP000321026"/>
    </source>
</evidence>
<protein>
    <submittedName>
        <fullName evidence="1">Uncharacterized protein</fullName>
    </submittedName>
</protein>
<gene>
    <name evidence="1" type="ORF">E6Q11_02130</name>
</gene>
<dbReference type="EMBL" id="SSDS01000036">
    <property type="protein sequence ID" value="TXG77823.1"/>
    <property type="molecule type" value="Genomic_DNA"/>
</dbReference>
<sequence>MKILWFRAALEDIMDRIECPIHDVKLEIEEIIMNTLKREGECFDVKLSHREFKDCPFCGHHPDPYDPDTIYPVGRSRDLWQAGCSFSAGGCDARVLGKTPYEAIDNWNRRV</sequence>
<comment type="caution">
    <text evidence="1">The sequence shown here is derived from an EMBL/GenBank/DDBJ whole genome shotgun (WGS) entry which is preliminary data.</text>
</comment>
<name>A0A5C7J8V8_9BACT</name>
<dbReference type="Proteomes" id="UP000321026">
    <property type="component" value="Unassembled WGS sequence"/>
</dbReference>
<evidence type="ECO:0000313" key="1">
    <source>
        <dbReference type="EMBL" id="TXG77823.1"/>
    </source>
</evidence>
<dbReference type="AlphaFoldDB" id="A0A5C7J8V8"/>
<accession>A0A5C7J8V8</accession>
<proteinExistence type="predicted"/>
<organism evidence="1 2">
    <name type="scientific">Candidatus Dojkabacteria bacterium</name>
    <dbReference type="NCBI Taxonomy" id="2099670"/>
    <lineage>
        <taxon>Bacteria</taxon>
        <taxon>Candidatus Dojkabacteria</taxon>
    </lineage>
</organism>